<name>A0AAV1QTS1_9ROSI</name>
<comment type="caution">
    <text evidence="1">The sequence shown here is derived from an EMBL/GenBank/DDBJ whole genome shotgun (WGS) entry which is preliminary data.</text>
</comment>
<evidence type="ECO:0000313" key="2">
    <source>
        <dbReference type="Proteomes" id="UP001314170"/>
    </source>
</evidence>
<keyword evidence="2" id="KW-1185">Reference proteome</keyword>
<protein>
    <submittedName>
        <fullName evidence="1">Uncharacterized protein</fullName>
    </submittedName>
</protein>
<evidence type="ECO:0000313" key="1">
    <source>
        <dbReference type="EMBL" id="CAK7323436.1"/>
    </source>
</evidence>
<dbReference type="AlphaFoldDB" id="A0AAV1QTS1"/>
<dbReference type="EMBL" id="CAWUPB010000112">
    <property type="protein sequence ID" value="CAK7323436.1"/>
    <property type="molecule type" value="Genomic_DNA"/>
</dbReference>
<gene>
    <name evidence="1" type="ORF">DCAF_LOCUS1065</name>
</gene>
<organism evidence="1 2">
    <name type="scientific">Dovyalis caffra</name>
    <dbReference type="NCBI Taxonomy" id="77055"/>
    <lineage>
        <taxon>Eukaryota</taxon>
        <taxon>Viridiplantae</taxon>
        <taxon>Streptophyta</taxon>
        <taxon>Embryophyta</taxon>
        <taxon>Tracheophyta</taxon>
        <taxon>Spermatophyta</taxon>
        <taxon>Magnoliopsida</taxon>
        <taxon>eudicotyledons</taxon>
        <taxon>Gunneridae</taxon>
        <taxon>Pentapetalae</taxon>
        <taxon>rosids</taxon>
        <taxon>fabids</taxon>
        <taxon>Malpighiales</taxon>
        <taxon>Salicaceae</taxon>
        <taxon>Flacourtieae</taxon>
        <taxon>Dovyalis</taxon>
    </lineage>
</organism>
<accession>A0AAV1QTS1</accession>
<dbReference type="Proteomes" id="UP001314170">
    <property type="component" value="Unassembled WGS sequence"/>
</dbReference>
<sequence length="252" mass="26944">MRRLEEQNSLSRYASMALQILSHRDGVRRRTNEGSGEVTSFPGFVRLPPVPGLVVGLCSLGNCEPAVQSSPVRKVTSCLSAVREGYVGLKGVPVLTLAPLTGATSSLTTYSVSQSDCGHTSSTREFASYHRINRNETTAMESSVTDYSLGADSCTDDSAIGFGGEDLSSSSFLSSYSIESRAGSSLLASLMAVTKEQAIFPPIHQTATLDLAPLAPFTHSFRNIREKIRSSVGLFLSPRATALRLAEGKEVF</sequence>
<proteinExistence type="predicted"/>
<reference evidence="1 2" key="1">
    <citation type="submission" date="2024-01" db="EMBL/GenBank/DDBJ databases">
        <authorList>
            <person name="Waweru B."/>
        </authorList>
    </citation>
    <scope>NUCLEOTIDE SEQUENCE [LARGE SCALE GENOMIC DNA]</scope>
</reference>